<evidence type="ECO:0000256" key="1">
    <source>
        <dbReference type="ARBA" id="ARBA00001974"/>
    </source>
</evidence>
<evidence type="ECO:0000256" key="7">
    <source>
        <dbReference type="ARBA" id="ARBA00023002"/>
    </source>
</evidence>
<organism evidence="8 9">
    <name type="scientific">Burkholderia singularis</name>
    <dbReference type="NCBI Taxonomy" id="1503053"/>
    <lineage>
        <taxon>Bacteria</taxon>
        <taxon>Pseudomonadati</taxon>
        <taxon>Pseudomonadota</taxon>
        <taxon>Betaproteobacteria</taxon>
        <taxon>Burkholderiales</taxon>
        <taxon>Burkholderiaceae</taxon>
        <taxon>Burkholderia</taxon>
        <taxon>pseudomallei group</taxon>
    </lineage>
</organism>
<dbReference type="SUPFAM" id="SSF51905">
    <property type="entry name" value="FAD/NAD(P)-binding domain"/>
    <property type="match status" value="2"/>
</dbReference>
<comment type="cofactor">
    <cofactor evidence="1">
        <name>FAD</name>
        <dbReference type="ChEBI" id="CHEBI:57692"/>
    </cofactor>
</comment>
<dbReference type="InterPro" id="IPR036188">
    <property type="entry name" value="FAD/NAD-bd_sf"/>
</dbReference>
<dbReference type="PANTHER" id="PTHR42802">
    <property type="entry name" value="MONOOXYGENASE"/>
    <property type="match status" value="1"/>
</dbReference>
<dbReference type="PROSITE" id="PS51257">
    <property type="entry name" value="PROKAR_LIPOPROTEIN"/>
    <property type="match status" value="1"/>
</dbReference>
<evidence type="ECO:0000256" key="3">
    <source>
        <dbReference type="ARBA" id="ARBA00007588"/>
    </source>
</evidence>
<evidence type="ECO:0000256" key="5">
    <source>
        <dbReference type="ARBA" id="ARBA00022827"/>
    </source>
</evidence>
<dbReference type="InterPro" id="IPR025700">
    <property type="entry name" value="Lys/Orn_oxygenase"/>
</dbReference>
<evidence type="ECO:0000313" key="8">
    <source>
        <dbReference type="EMBL" id="SMG02241.1"/>
    </source>
</evidence>
<comment type="similarity">
    <text evidence="3">Belongs to the lysine N(6)-hydroxylase/L-ornithine N(5)-oxygenase family.</text>
</comment>
<keyword evidence="7" id="KW-0560">Oxidoreductase</keyword>
<dbReference type="PANTHER" id="PTHR42802:SF1">
    <property type="entry name" value="L-ORNITHINE N(5)-MONOOXYGENASE"/>
    <property type="match status" value="1"/>
</dbReference>
<name>A0A238H9U0_9BURK</name>
<gene>
    <name evidence="8" type="ORF">BSIN_0861</name>
</gene>
<evidence type="ECO:0000256" key="4">
    <source>
        <dbReference type="ARBA" id="ARBA00022630"/>
    </source>
</evidence>
<sequence>MKRDLPSAFDSDLICVGFGPAAIALACAIADWSEANGRPPYEAVTFLERASSTQWQPELLLPGTDINHHPLRDLVTPRDPRSRYSFAMYLKENGRLYRFSQLGRPASRFEWSDYVSWVAGQLSQYVAYDEPVRQILPQTADGRLTGLQVVTSKGVRRTRRLVLANGSHPRVPEVFRAHLGERVFHTAQYLSAVAAPALADCKRWLVVGSGQSASEAIADLLRRHPDALIESLHRSSGFKITQLGHFPNLAFSPERVDYFHDLEPDARRRLLAEVKATNYSGIDPDESLALYSLVYEDQLAGRERLNVQVFQEAIEIKRDGAAYRVAVRDVFNGSVTWLNVDAIVIATGYEQPLIPPLLAELQPWLAIDGDGGITIGRDYRIETENADVEIFANGLSERAHGIGDGQSFSLMAMRAERILASLLEPNEQPQEVRSC</sequence>
<keyword evidence="4" id="KW-0285">Flavoprotein</keyword>
<dbReference type="RefSeq" id="WP_089341771.1">
    <property type="nucleotide sequence ID" value="NZ_FXAN01000094.1"/>
</dbReference>
<accession>A0A238H9U0</accession>
<keyword evidence="6" id="KW-0521">NADP</keyword>
<proteinExistence type="inferred from homology"/>
<dbReference type="GO" id="GO:0006879">
    <property type="term" value="P:intracellular iron ion homeostasis"/>
    <property type="evidence" value="ECO:0007669"/>
    <property type="project" value="TreeGrafter"/>
</dbReference>
<dbReference type="Gene3D" id="3.50.50.60">
    <property type="entry name" value="FAD/NAD(P)-binding domain"/>
    <property type="match status" value="1"/>
</dbReference>
<keyword evidence="5" id="KW-0274">FAD</keyword>
<evidence type="ECO:0000256" key="2">
    <source>
        <dbReference type="ARBA" id="ARBA00004924"/>
    </source>
</evidence>
<dbReference type="GO" id="GO:0016491">
    <property type="term" value="F:oxidoreductase activity"/>
    <property type="evidence" value="ECO:0007669"/>
    <property type="project" value="UniProtKB-KW"/>
</dbReference>
<dbReference type="Proteomes" id="UP000198460">
    <property type="component" value="Unassembled WGS sequence"/>
</dbReference>
<dbReference type="AlphaFoldDB" id="A0A238H9U0"/>
<evidence type="ECO:0000256" key="6">
    <source>
        <dbReference type="ARBA" id="ARBA00022857"/>
    </source>
</evidence>
<protein>
    <submittedName>
        <fullName evidence="8">Lysine N6-hydroxylase/L-ornithine N5-oxygenase family protein</fullName>
    </submittedName>
</protein>
<comment type="pathway">
    <text evidence="2">Siderophore biosynthesis.</text>
</comment>
<reference evidence="8 9" key="1">
    <citation type="submission" date="2017-04" db="EMBL/GenBank/DDBJ databases">
        <authorList>
            <person name="Afonso C.L."/>
            <person name="Miller P.J."/>
            <person name="Scott M.A."/>
            <person name="Spackman E."/>
            <person name="Goraichik I."/>
            <person name="Dimitrov K.M."/>
            <person name="Suarez D.L."/>
            <person name="Swayne D.E."/>
        </authorList>
    </citation>
    <scope>NUCLEOTIDE SEQUENCE [LARGE SCALE GENOMIC DNA]</scope>
    <source>
        <strain evidence="8">LMG 28154</strain>
    </source>
</reference>
<dbReference type="Pfam" id="PF13434">
    <property type="entry name" value="Lys_Orn_oxgnase"/>
    <property type="match status" value="1"/>
</dbReference>
<evidence type="ECO:0000313" key="9">
    <source>
        <dbReference type="Proteomes" id="UP000198460"/>
    </source>
</evidence>
<dbReference type="EMBL" id="FXAN01000094">
    <property type="protein sequence ID" value="SMG02241.1"/>
    <property type="molecule type" value="Genomic_DNA"/>
</dbReference>